<sequence>MTSSAWLVLAFVGIVVRDAQGFRIVNMTNVASLDDVPPAVFPPYAKGFVGSIGDPASTFFREHINSGAVFNPEVPAQWGGVDAEAYMVVPFIPPSMACSQGSSQDSSWSCAALPRSHIVCGHPGTLALSSPTYEVLENASFILITVTRTGGGVGFVSVSYALFHITTSDDDASATAFYTSSQRLHFAPGVTSVTFAMTVHDNFVRNAVLKQFKVVLRDPSVDASIGNQGSAVVTILDDDPPDPTFTAQVPPWGTAGAPLALTLATSSPSASKWVVVQAKLMRSYNEIVERLFLPFTTNGWTNSWTPTMSGEYLLTFSTLFGTGLQGQYFANARLQGPPIATRVDRMVNFTWTTPGKELWWNSLHYGSARWTGYLQARASELTTFRVNTTGMFRLWLDGTTSTSNTTINYSLDELVIDAWVALESQAWGAVLLHQDQFYALILEYRHGTSSSSRLHLQWQSQSVPLETVQNSYVATVAATADVTIVPSEAVPKVLFQGNLSGVAGQDYSFSFMSLDSQGNMRQGETAFRSELILNQAHVDVTLTYDRTSQRMMGLAQPYIAGLYSLQLTLNQVQVTGFPIDVVIAPSPVTGPRSDVSGSGLGVVTAASRATITIAARDFFLQVRAVSTPSAVVDLGVVVDHLDGTYTATYTPRLSGVYAIEILVNKLHVAQSPYIVTVQPNQPYGPSCHYASVTSNLTLASSYCVNVLNGQFSC</sequence>
<accession>A0A397AC61</accession>
<dbReference type="SMART" id="SM00758">
    <property type="entry name" value="PA14"/>
    <property type="match status" value="1"/>
</dbReference>
<dbReference type="GO" id="GO:0007154">
    <property type="term" value="P:cell communication"/>
    <property type="evidence" value="ECO:0007669"/>
    <property type="project" value="InterPro"/>
</dbReference>
<feature type="non-terminal residue" evidence="7">
    <location>
        <position position="713"/>
    </location>
</feature>
<dbReference type="EMBL" id="QUTA01008569">
    <property type="protein sequence ID" value="RHY03257.1"/>
    <property type="molecule type" value="Genomic_DNA"/>
</dbReference>
<dbReference type="PROSITE" id="PS50194">
    <property type="entry name" value="FILAMIN_REPEAT"/>
    <property type="match status" value="1"/>
</dbReference>
<feature type="chain" id="PRO_5017371957" description="PA14 domain-containing protein" evidence="5">
    <location>
        <begin position="22"/>
        <end position="713"/>
    </location>
</feature>
<dbReference type="Gene3D" id="3.90.182.10">
    <property type="entry name" value="Toxin - Anthrax Protective Antigen,domain 1"/>
    <property type="match status" value="1"/>
</dbReference>
<dbReference type="SUPFAM" id="SSF81296">
    <property type="entry name" value="E set domains"/>
    <property type="match status" value="1"/>
</dbReference>
<proteinExistence type="predicted"/>
<reference evidence="7 8" key="1">
    <citation type="submission" date="2018-08" db="EMBL/GenBank/DDBJ databases">
        <title>Aphanomyces genome sequencing and annotation.</title>
        <authorList>
            <person name="Minardi D."/>
            <person name="Oidtmann B."/>
            <person name="Van Der Giezen M."/>
            <person name="Studholme D.J."/>
        </authorList>
    </citation>
    <scope>NUCLEOTIDE SEQUENCE [LARGE SCALE GENOMIC DNA]</scope>
    <source>
        <strain evidence="7 8">Yx</strain>
    </source>
</reference>
<dbReference type="SUPFAM" id="SSF141072">
    <property type="entry name" value="CalX-like"/>
    <property type="match status" value="1"/>
</dbReference>
<dbReference type="Pfam" id="PF03160">
    <property type="entry name" value="Calx-beta"/>
    <property type="match status" value="1"/>
</dbReference>
<name>A0A397AC61_APHAT</name>
<dbReference type="SMART" id="SM00557">
    <property type="entry name" value="IG_FLMN"/>
    <property type="match status" value="1"/>
</dbReference>
<evidence type="ECO:0000256" key="1">
    <source>
        <dbReference type="ARBA" id="ARBA00022729"/>
    </source>
</evidence>
<dbReference type="Pfam" id="PF07691">
    <property type="entry name" value="PA14"/>
    <property type="match status" value="1"/>
</dbReference>
<dbReference type="InterPro" id="IPR037524">
    <property type="entry name" value="PA14/GLEYA"/>
</dbReference>
<dbReference type="Pfam" id="PF00630">
    <property type="entry name" value="Filamin"/>
    <property type="match status" value="1"/>
</dbReference>
<feature type="signal peptide" evidence="5">
    <location>
        <begin position="1"/>
        <end position="21"/>
    </location>
</feature>
<evidence type="ECO:0000256" key="2">
    <source>
        <dbReference type="ARBA" id="ARBA00022737"/>
    </source>
</evidence>
<dbReference type="GO" id="GO:0016020">
    <property type="term" value="C:membrane"/>
    <property type="evidence" value="ECO:0007669"/>
    <property type="project" value="InterPro"/>
</dbReference>
<dbReference type="VEuPathDB" id="FungiDB:H257_05541"/>
<dbReference type="InterPro" id="IPR001298">
    <property type="entry name" value="Filamin/ABP280_rpt"/>
</dbReference>
<evidence type="ECO:0000256" key="3">
    <source>
        <dbReference type="ARBA" id="ARBA00022837"/>
    </source>
</evidence>
<protein>
    <recommendedName>
        <fullName evidence="6">PA14 domain-containing protein</fullName>
    </recommendedName>
</protein>
<organism evidence="7 8">
    <name type="scientific">Aphanomyces astaci</name>
    <name type="common">Crayfish plague agent</name>
    <dbReference type="NCBI Taxonomy" id="112090"/>
    <lineage>
        <taxon>Eukaryota</taxon>
        <taxon>Sar</taxon>
        <taxon>Stramenopiles</taxon>
        <taxon>Oomycota</taxon>
        <taxon>Saprolegniomycetes</taxon>
        <taxon>Saprolegniales</taxon>
        <taxon>Verrucalvaceae</taxon>
        <taxon>Aphanomyces</taxon>
    </lineage>
</organism>
<keyword evidence="2" id="KW-0677">Repeat</keyword>
<evidence type="ECO:0000313" key="8">
    <source>
        <dbReference type="Proteomes" id="UP000266239"/>
    </source>
</evidence>
<feature type="domain" description="PA14" evidence="6">
    <location>
        <begin position="319"/>
        <end position="472"/>
    </location>
</feature>
<dbReference type="SUPFAM" id="SSF56988">
    <property type="entry name" value="Anthrax protective antigen"/>
    <property type="match status" value="1"/>
</dbReference>
<comment type="caution">
    <text evidence="7">The sequence shown here is derived from an EMBL/GenBank/DDBJ whole genome shotgun (WGS) entry which is preliminary data.</text>
</comment>
<dbReference type="Gene3D" id="2.60.40.2030">
    <property type="match status" value="1"/>
</dbReference>
<dbReference type="AlphaFoldDB" id="A0A397AC61"/>
<dbReference type="InterPro" id="IPR038081">
    <property type="entry name" value="CalX-like_sf"/>
</dbReference>
<dbReference type="Proteomes" id="UP000266239">
    <property type="component" value="Unassembled WGS sequence"/>
</dbReference>
<dbReference type="InterPro" id="IPR014756">
    <property type="entry name" value="Ig_E-set"/>
</dbReference>
<evidence type="ECO:0000313" key="7">
    <source>
        <dbReference type="EMBL" id="RHY03257.1"/>
    </source>
</evidence>
<evidence type="ECO:0000259" key="6">
    <source>
        <dbReference type="PROSITE" id="PS51820"/>
    </source>
</evidence>
<dbReference type="InterPro" id="IPR013783">
    <property type="entry name" value="Ig-like_fold"/>
</dbReference>
<dbReference type="Gene3D" id="2.60.40.10">
    <property type="entry name" value="Immunoglobulins"/>
    <property type="match status" value="1"/>
</dbReference>
<gene>
    <name evidence="7" type="ORF">DYB25_011165</name>
</gene>
<evidence type="ECO:0000256" key="5">
    <source>
        <dbReference type="SAM" id="SignalP"/>
    </source>
</evidence>
<dbReference type="InterPro" id="IPR003644">
    <property type="entry name" value="Calx_beta"/>
</dbReference>
<keyword evidence="1 5" id="KW-0732">Signal</keyword>
<evidence type="ECO:0000256" key="4">
    <source>
        <dbReference type="PROSITE-ProRule" id="PRU00087"/>
    </source>
</evidence>
<keyword evidence="3" id="KW-0106">Calcium</keyword>
<dbReference type="InterPro" id="IPR011658">
    <property type="entry name" value="PA14_dom"/>
</dbReference>
<dbReference type="PROSITE" id="PS51820">
    <property type="entry name" value="PA14"/>
    <property type="match status" value="1"/>
</dbReference>
<dbReference type="InterPro" id="IPR017868">
    <property type="entry name" value="Filamin/ABP280_repeat-like"/>
</dbReference>
<feature type="repeat" description="Filamin" evidence="4">
    <location>
        <begin position="585"/>
        <end position="677"/>
    </location>
</feature>